<keyword evidence="1" id="KW-0812">Transmembrane</keyword>
<evidence type="ECO:0000256" key="2">
    <source>
        <dbReference type="SAM" id="SignalP"/>
    </source>
</evidence>
<sequence length="491" mass="53242">MHILVLLALACGLFAACGGADVGRPKANAALGLGDLSNLAQVSELHPAAFVLLHEPGLEVQLSALHPAGALFENFGASRESALGAHLRFRKVLTNLGIQTATVREVLLVVEQEKLIEAAMGVLKFELADSGDVGQKERSLVSDDYKKKVLQTLSKNELVDVLVGRPTITLQKSAVNTPLVTLATKFNPVGNLVFTRDQQITTAKGVVLGHLNSPQREAETLIAKLCWEELGVPLVGDVRSSGGGRLEGGDFIPINADVCYIGIGLRTNIEAVEYMMKHDLFGTTRVAVVRDEFDKNQDRMHLDTVFNVIDSKRVIALEDILGKESPKRRLVDVYVKGAEQSYSKGTSGVEFSEFLKEEGWTVVTVTNEQQLNYMINFVNLGRGSPHGFILSVHPDLGLKLKGAGYQGHVEYVDYRGVTTMYGAAHCTTQVLRMSPADFQNIKFSYMTPTMLYDARGTLVHGIAAVGAVALAAVGIRHSRVHRMLFAVHGGS</sequence>
<gene>
    <name evidence="3" type="ORF">EGYM00163_LOCUS40470</name>
</gene>
<keyword evidence="1" id="KW-0472">Membrane</keyword>
<accession>A0A7S4G973</accession>
<proteinExistence type="predicted"/>
<reference evidence="3" key="1">
    <citation type="submission" date="2021-01" db="EMBL/GenBank/DDBJ databases">
        <authorList>
            <person name="Corre E."/>
            <person name="Pelletier E."/>
            <person name="Niang G."/>
            <person name="Scheremetjew M."/>
            <person name="Finn R."/>
            <person name="Kale V."/>
            <person name="Holt S."/>
            <person name="Cochrane G."/>
            <person name="Meng A."/>
            <person name="Brown T."/>
            <person name="Cohen L."/>
        </authorList>
    </citation>
    <scope>NUCLEOTIDE SEQUENCE</scope>
    <source>
        <strain evidence="3">CCMP1594</strain>
    </source>
</reference>
<evidence type="ECO:0000313" key="3">
    <source>
        <dbReference type="EMBL" id="CAE0829192.1"/>
    </source>
</evidence>
<keyword evidence="2" id="KW-0732">Signal</keyword>
<evidence type="ECO:0000256" key="1">
    <source>
        <dbReference type="SAM" id="Phobius"/>
    </source>
</evidence>
<keyword evidence="1" id="KW-1133">Transmembrane helix</keyword>
<feature type="transmembrane region" description="Helical" evidence="1">
    <location>
        <begin position="457"/>
        <end position="475"/>
    </location>
</feature>
<organism evidence="3">
    <name type="scientific">Eutreptiella gymnastica</name>
    <dbReference type="NCBI Taxonomy" id="73025"/>
    <lineage>
        <taxon>Eukaryota</taxon>
        <taxon>Discoba</taxon>
        <taxon>Euglenozoa</taxon>
        <taxon>Euglenida</taxon>
        <taxon>Spirocuta</taxon>
        <taxon>Euglenophyceae</taxon>
        <taxon>Eutreptiales</taxon>
        <taxon>Eutreptiaceae</taxon>
        <taxon>Eutreptiella</taxon>
    </lineage>
</organism>
<feature type="signal peptide" evidence="2">
    <location>
        <begin position="1"/>
        <end position="19"/>
    </location>
</feature>
<dbReference type="PANTHER" id="PTHR47271:SF2">
    <property type="entry name" value="ARGININE DEIMINASE"/>
    <property type="match status" value="1"/>
</dbReference>
<dbReference type="PANTHER" id="PTHR47271">
    <property type="entry name" value="ARGININE DEIMINASE"/>
    <property type="match status" value="1"/>
</dbReference>
<dbReference type="AlphaFoldDB" id="A0A7S4G973"/>
<name>A0A7S4G973_9EUGL</name>
<evidence type="ECO:0008006" key="4">
    <source>
        <dbReference type="Google" id="ProtNLM"/>
    </source>
</evidence>
<dbReference type="GO" id="GO:0016990">
    <property type="term" value="F:arginine deiminase activity"/>
    <property type="evidence" value="ECO:0007669"/>
    <property type="project" value="TreeGrafter"/>
</dbReference>
<dbReference type="EMBL" id="HBJA01117570">
    <property type="protein sequence ID" value="CAE0829192.1"/>
    <property type="molecule type" value="Transcribed_RNA"/>
</dbReference>
<dbReference type="Gene3D" id="3.75.10.10">
    <property type="entry name" value="L-arginine/glycine Amidinotransferase, Chain A"/>
    <property type="match status" value="1"/>
</dbReference>
<protein>
    <recommendedName>
        <fullName evidence="4">Arginine deiminase</fullName>
    </recommendedName>
</protein>
<dbReference type="GO" id="GO:0019546">
    <property type="term" value="P:L-arginine deiminase pathway"/>
    <property type="evidence" value="ECO:0007669"/>
    <property type="project" value="TreeGrafter"/>
</dbReference>
<dbReference type="Pfam" id="PF02274">
    <property type="entry name" value="ADI"/>
    <property type="match status" value="1"/>
</dbReference>
<feature type="chain" id="PRO_5031126612" description="Arginine deiminase" evidence="2">
    <location>
        <begin position="20"/>
        <end position="491"/>
    </location>
</feature>
<dbReference type="SUPFAM" id="SSF55909">
    <property type="entry name" value="Pentein"/>
    <property type="match status" value="1"/>
</dbReference>